<comment type="caution">
    <text evidence="1">The sequence shown here is derived from an EMBL/GenBank/DDBJ whole genome shotgun (WGS) entry which is preliminary data.</text>
</comment>
<organism evidence="1 2">
    <name type="scientific">Trichinella spiralis</name>
    <name type="common">Trichina worm</name>
    <dbReference type="NCBI Taxonomy" id="6334"/>
    <lineage>
        <taxon>Eukaryota</taxon>
        <taxon>Metazoa</taxon>
        <taxon>Ecdysozoa</taxon>
        <taxon>Nematoda</taxon>
        <taxon>Enoplea</taxon>
        <taxon>Dorylaimia</taxon>
        <taxon>Trichinellida</taxon>
        <taxon>Trichinellidae</taxon>
        <taxon>Trichinella</taxon>
    </lineage>
</organism>
<dbReference type="OrthoDB" id="10289047at2759"/>
<protein>
    <submittedName>
        <fullName evidence="1">Uncharacterized protein</fullName>
    </submittedName>
</protein>
<evidence type="ECO:0000313" key="1">
    <source>
        <dbReference type="EMBL" id="KRY29217.1"/>
    </source>
</evidence>
<dbReference type="AlphaFoldDB" id="A0A0V1AWS8"/>
<reference evidence="1 2" key="1">
    <citation type="submission" date="2015-01" db="EMBL/GenBank/DDBJ databases">
        <title>Evolution of Trichinella species and genotypes.</title>
        <authorList>
            <person name="Korhonen P.K."/>
            <person name="Edoardo P."/>
            <person name="Giuseppe L.R."/>
            <person name="Gasser R.B."/>
        </authorList>
    </citation>
    <scope>NUCLEOTIDE SEQUENCE [LARGE SCALE GENOMIC DNA]</scope>
    <source>
        <strain evidence="1">ISS3</strain>
    </source>
</reference>
<dbReference type="Proteomes" id="UP000054776">
    <property type="component" value="Unassembled WGS sequence"/>
</dbReference>
<evidence type="ECO:0000313" key="2">
    <source>
        <dbReference type="Proteomes" id="UP000054776"/>
    </source>
</evidence>
<gene>
    <name evidence="1" type="ORF">T01_13644</name>
</gene>
<keyword evidence="2" id="KW-1185">Reference proteome</keyword>
<dbReference type="InParanoid" id="A0A0V1AWS8"/>
<name>A0A0V1AWS8_TRISP</name>
<proteinExistence type="predicted"/>
<dbReference type="EMBL" id="JYDH01000177">
    <property type="protein sequence ID" value="KRY29217.1"/>
    <property type="molecule type" value="Genomic_DNA"/>
</dbReference>
<sequence length="72" mass="8502">MPNYNDYLLRNIKSKNDTMILRSSNVSMPPNSFQLSNISMLVMYSALERRLNFVIVDRNYVFIVDVGLHYIR</sequence>
<accession>A0A0V1AWS8</accession>